<evidence type="ECO:0000313" key="1">
    <source>
        <dbReference type="EMBL" id="WGH77602.1"/>
    </source>
</evidence>
<accession>A0ABY8L8B1</accession>
<sequence length="117" mass="13009">MAYFDGFVAAVPIASRADYTAFARRSWETMMRPLGARAMTETWGDDVPDGELTSFPMAVKAGPDEAVVLSWVEWPDKATRDAAWAKLSEDDFDMGAMPFDGKRMIFGGFETLVSERI</sequence>
<evidence type="ECO:0000313" key="2">
    <source>
        <dbReference type="Proteomes" id="UP001243420"/>
    </source>
</evidence>
<keyword evidence="2" id="KW-1185">Reference proteome</keyword>
<dbReference type="Gene3D" id="3.30.70.100">
    <property type="match status" value="1"/>
</dbReference>
<dbReference type="Pfam" id="PF07237">
    <property type="entry name" value="DUF1428"/>
    <property type="match status" value="1"/>
</dbReference>
<gene>
    <name evidence="1" type="ORF">P8627_11195</name>
</gene>
<proteinExistence type="predicted"/>
<organism evidence="1 2">
    <name type="scientific">Jannaschia ovalis</name>
    <dbReference type="NCBI Taxonomy" id="3038773"/>
    <lineage>
        <taxon>Bacteria</taxon>
        <taxon>Pseudomonadati</taxon>
        <taxon>Pseudomonadota</taxon>
        <taxon>Alphaproteobacteria</taxon>
        <taxon>Rhodobacterales</taxon>
        <taxon>Roseobacteraceae</taxon>
        <taxon>Jannaschia</taxon>
    </lineage>
</organism>
<reference evidence="1 2" key="1">
    <citation type="submission" date="2023-04" db="EMBL/GenBank/DDBJ databases">
        <title>Jannaschia ovalis sp. nov., a marine bacterium isolated from sea tidal flat.</title>
        <authorList>
            <person name="Kwon D.Y."/>
            <person name="Kim J.-J."/>
        </authorList>
    </citation>
    <scope>NUCLEOTIDE SEQUENCE [LARGE SCALE GENOMIC DNA]</scope>
    <source>
        <strain evidence="1 2">GRR-S6-38</strain>
    </source>
</reference>
<dbReference type="Proteomes" id="UP001243420">
    <property type="component" value="Chromosome"/>
</dbReference>
<name>A0ABY8L8B1_9RHOB</name>
<dbReference type="EMBL" id="CP122537">
    <property type="protein sequence ID" value="WGH77602.1"/>
    <property type="molecule type" value="Genomic_DNA"/>
</dbReference>
<protein>
    <submittedName>
        <fullName evidence="1">DUF1428 domain-containing protein</fullName>
    </submittedName>
</protein>
<dbReference type="RefSeq" id="WP_279964182.1">
    <property type="nucleotide sequence ID" value="NZ_CP122537.1"/>
</dbReference>
<dbReference type="InterPro" id="IPR009874">
    <property type="entry name" value="DUF1428"/>
</dbReference>
<dbReference type="SUPFAM" id="SSF54909">
    <property type="entry name" value="Dimeric alpha+beta barrel"/>
    <property type="match status" value="1"/>
</dbReference>
<dbReference type="InterPro" id="IPR011008">
    <property type="entry name" value="Dimeric_a/b-barrel"/>
</dbReference>